<gene>
    <name evidence="1" type="ORF">CVIRNUC_007159</name>
</gene>
<comment type="caution">
    <text evidence="1">The sequence shown here is derived from an EMBL/GenBank/DDBJ whole genome shotgun (WGS) entry which is preliminary data.</text>
</comment>
<dbReference type="Proteomes" id="UP001314263">
    <property type="component" value="Unassembled WGS sequence"/>
</dbReference>
<dbReference type="EMBL" id="CAUYUE010000009">
    <property type="protein sequence ID" value="CAK0783956.1"/>
    <property type="molecule type" value="Genomic_DNA"/>
</dbReference>
<name>A0AAV1IAR5_9CHLO</name>
<sequence length="125" mass="13857">MEAISASGRLPQRLELTLSCHFYGNSWEAALDRACDAVQTVNIHLVKLRRKVHMLCKAEVVLSPQMKARACQRAPDANPMSTGLPACAALPEATCNRTRRARRMTEMILRGIFISSEGRCSTSVR</sequence>
<accession>A0AAV1IAR5</accession>
<keyword evidence="2" id="KW-1185">Reference proteome</keyword>
<proteinExistence type="predicted"/>
<evidence type="ECO:0000313" key="2">
    <source>
        <dbReference type="Proteomes" id="UP001314263"/>
    </source>
</evidence>
<dbReference type="AlphaFoldDB" id="A0AAV1IAR5"/>
<reference evidence="1 2" key="1">
    <citation type="submission" date="2023-10" db="EMBL/GenBank/DDBJ databases">
        <authorList>
            <person name="Maclean D."/>
            <person name="Macfadyen A."/>
        </authorList>
    </citation>
    <scope>NUCLEOTIDE SEQUENCE [LARGE SCALE GENOMIC DNA]</scope>
</reference>
<organism evidence="1 2">
    <name type="scientific">Coccomyxa viridis</name>
    <dbReference type="NCBI Taxonomy" id="1274662"/>
    <lineage>
        <taxon>Eukaryota</taxon>
        <taxon>Viridiplantae</taxon>
        <taxon>Chlorophyta</taxon>
        <taxon>core chlorophytes</taxon>
        <taxon>Trebouxiophyceae</taxon>
        <taxon>Trebouxiophyceae incertae sedis</taxon>
        <taxon>Coccomyxaceae</taxon>
        <taxon>Coccomyxa</taxon>
    </lineage>
</organism>
<protein>
    <submittedName>
        <fullName evidence="1">Uncharacterized protein</fullName>
    </submittedName>
</protein>
<evidence type="ECO:0000313" key="1">
    <source>
        <dbReference type="EMBL" id="CAK0783956.1"/>
    </source>
</evidence>